<dbReference type="InterPro" id="IPR040079">
    <property type="entry name" value="Glutathione_S-Trfase"/>
</dbReference>
<dbReference type="Proteomes" id="UP000286071">
    <property type="component" value="Unassembled WGS sequence"/>
</dbReference>
<dbReference type="FunFam" id="1.20.1050.10:FF:000004">
    <property type="entry name" value="Glutathione S-transferase F2"/>
    <property type="match status" value="1"/>
</dbReference>
<reference evidence="6 7" key="1">
    <citation type="submission" date="2016-10" db="EMBL/GenBank/DDBJ databases">
        <title>Comparative genome analysis of multiple Pseudomonas spp. focuses on biocontrol and plant growth promoting traits.</title>
        <authorList>
            <person name="Tao X.-Y."/>
            <person name="Taylor C.G."/>
        </authorList>
    </citation>
    <scope>NUCLEOTIDE SEQUENCE [LARGE SCALE GENOMIC DNA]</scope>
    <source>
        <strain evidence="6 7">48H11</strain>
    </source>
</reference>
<dbReference type="RefSeq" id="WP_123426869.1">
    <property type="nucleotide sequence ID" value="NZ_MOBJ01000014.1"/>
</dbReference>
<sequence length="208" mass="23166">MILIGNESSACTRSVLMVLAEKNTPVEFISVDLSTGAHKADEHLALNPFGKVPVLLDGEVKIYESQAINRYLDARLPGISLVPKDLAALAKMDQWLSVDACYFTPPAYSVVFQKIFLPMFGGQSDLSIIQEAEEKLKAVYSAMDKTLENSSFLAGEELTLADLAFVQYTDYLLQAKCESVVFAHDNIRRWWHALSQRASYKNPLAMIQ</sequence>
<dbReference type="InterPro" id="IPR010987">
    <property type="entry name" value="Glutathione-S-Trfase_C-like"/>
</dbReference>
<evidence type="ECO:0000313" key="7">
    <source>
        <dbReference type="Proteomes" id="UP000286071"/>
    </source>
</evidence>
<gene>
    <name evidence="6" type="ORF">BK659_20325</name>
</gene>
<dbReference type="PANTHER" id="PTHR43900:SF3">
    <property type="entry name" value="GLUTATHIONE S-TRANSFERASE RHO"/>
    <property type="match status" value="1"/>
</dbReference>
<evidence type="ECO:0000259" key="5">
    <source>
        <dbReference type="PROSITE" id="PS50405"/>
    </source>
</evidence>
<feature type="domain" description="GST N-terminal" evidence="4">
    <location>
        <begin position="1"/>
        <end position="80"/>
    </location>
</feature>
<evidence type="ECO:0000256" key="3">
    <source>
        <dbReference type="RuleBase" id="RU003494"/>
    </source>
</evidence>
<dbReference type="InterPro" id="IPR036249">
    <property type="entry name" value="Thioredoxin-like_sf"/>
</dbReference>
<dbReference type="GO" id="GO:0006749">
    <property type="term" value="P:glutathione metabolic process"/>
    <property type="evidence" value="ECO:0007669"/>
    <property type="project" value="TreeGrafter"/>
</dbReference>
<dbReference type="OrthoDB" id="9797500at2"/>
<dbReference type="EMBL" id="MOBJ01000014">
    <property type="protein sequence ID" value="RON06639.1"/>
    <property type="molecule type" value="Genomic_DNA"/>
</dbReference>
<dbReference type="Pfam" id="PF00043">
    <property type="entry name" value="GST_C"/>
    <property type="match status" value="1"/>
</dbReference>
<evidence type="ECO:0000259" key="4">
    <source>
        <dbReference type="PROSITE" id="PS50404"/>
    </source>
</evidence>
<dbReference type="Gene3D" id="1.20.1050.10">
    <property type="match status" value="1"/>
</dbReference>
<comment type="similarity">
    <text evidence="3">Belongs to the GST superfamily.</text>
</comment>
<evidence type="ECO:0000313" key="6">
    <source>
        <dbReference type="EMBL" id="RON06639.1"/>
    </source>
</evidence>
<evidence type="ECO:0000256" key="2">
    <source>
        <dbReference type="ARBA" id="ARBA00022679"/>
    </source>
</evidence>
<dbReference type="GO" id="GO:0005737">
    <property type="term" value="C:cytoplasm"/>
    <property type="evidence" value="ECO:0007669"/>
    <property type="project" value="TreeGrafter"/>
</dbReference>
<proteinExistence type="inferred from homology"/>
<dbReference type="SFLD" id="SFLDG00358">
    <property type="entry name" value="Main_(cytGST)"/>
    <property type="match status" value="1"/>
</dbReference>
<keyword evidence="2" id="KW-0808">Transferase</keyword>
<dbReference type="Gene3D" id="3.40.30.10">
    <property type="entry name" value="Glutaredoxin"/>
    <property type="match status" value="1"/>
</dbReference>
<accession>A0A423H3D1</accession>
<dbReference type="InterPro" id="IPR004046">
    <property type="entry name" value="GST_C"/>
</dbReference>
<organism evidence="6 7">
    <name type="scientific">Pseudomonas brassicacearum</name>
    <dbReference type="NCBI Taxonomy" id="930166"/>
    <lineage>
        <taxon>Bacteria</taxon>
        <taxon>Pseudomonadati</taxon>
        <taxon>Pseudomonadota</taxon>
        <taxon>Gammaproteobacteria</taxon>
        <taxon>Pseudomonadales</taxon>
        <taxon>Pseudomonadaceae</taxon>
        <taxon>Pseudomonas</taxon>
    </lineage>
</organism>
<dbReference type="AlphaFoldDB" id="A0A423H3D1"/>
<dbReference type="SFLD" id="SFLDS00019">
    <property type="entry name" value="Glutathione_Transferase_(cytos"/>
    <property type="match status" value="1"/>
</dbReference>
<evidence type="ECO:0000256" key="1">
    <source>
        <dbReference type="ARBA" id="ARBA00012452"/>
    </source>
</evidence>
<dbReference type="EC" id="2.5.1.18" evidence="1"/>
<dbReference type="PROSITE" id="PS50405">
    <property type="entry name" value="GST_CTER"/>
    <property type="match status" value="1"/>
</dbReference>
<dbReference type="SUPFAM" id="SSF47616">
    <property type="entry name" value="GST C-terminal domain-like"/>
    <property type="match status" value="1"/>
</dbReference>
<dbReference type="SUPFAM" id="SSF52833">
    <property type="entry name" value="Thioredoxin-like"/>
    <property type="match status" value="1"/>
</dbReference>
<name>A0A423H3D1_9PSED</name>
<dbReference type="PROSITE" id="PS50404">
    <property type="entry name" value="GST_NTER"/>
    <property type="match status" value="1"/>
</dbReference>
<comment type="caution">
    <text evidence="6">The sequence shown here is derived from an EMBL/GenBank/DDBJ whole genome shotgun (WGS) entry which is preliminary data.</text>
</comment>
<dbReference type="InterPro" id="IPR004045">
    <property type="entry name" value="Glutathione_S-Trfase_N"/>
</dbReference>
<dbReference type="InterPro" id="IPR036282">
    <property type="entry name" value="Glutathione-S-Trfase_C_sf"/>
</dbReference>
<dbReference type="PANTHER" id="PTHR43900">
    <property type="entry name" value="GLUTATHIONE S-TRANSFERASE RHO"/>
    <property type="match status" value="1"/>
</dbReference>
<dbReference type="GO" id="GO:0004364">
    <property type="term" value="F:glutathione transferase activity"/>
    <property type="evidence" value="ECO:0007669"/>
    <property type="project" value="UniProtKB-EC"/>
</dbReference>
<protein>
    <recommendedName>
        <fullName evidence="1">glutathione transferase</fullName>
        <ecNumber evidence="1">2.5.1.18</ecNumber>
    </recommendedName>
</protein>
<dbReference type="Pfam" id="PF02798">
    <property type="entry name" value="GST_N"/>
    <property type="match status" value="1"/>
</dbReference>
<dbReference type="GO" id="GO:0043295">
    <property type="term" value="F:glutathione binding"/>
    <property type="evidence" value="ECO:0007669"/>
    <property type="project" value="TreeGrafter"/>
</dbReference>
<feature type="domain" description="GST C-terminal" evidence="5">
    <location>
        <begin position="85"/>
        <end position="208"/>
    </location>
</feature>